<evidence type="ECO:0000313" key="13">
    <source>
        <dbReference type="Proteomes" id="UP000240830"/>
    </source>
</evidence>
<dbReference type="CDD" id="cd07036">
    <property type="entry name" value="TPP_PYR_E1-PDHc-beta_like"/>
    <property type="match status" value="1"/>
</dbReference>
<dbReference type="PANTHER" id="PTHR11624">
    <property type="entry name" value="DEHYDROGENASE RELATED"/>
    <property type="match status" value="1"/>
</dbReference>
<dbReference type="AlphaFoldDB" id="A0A2H9TP49"/>
<comment type="catalytic activity">
    <reaction evidence="10">
        <text>N(6)-[(R)-lipoyl]-L-lysyl-[protein] + pyruvate + H(+) = N(6)-[(R)-S(8)-acetyldihydrolipoyl]-L-lysyl-[protein] + CO2</text>
        <dbReference type="Rhea" id="RHEA:19189"/>
        <dbReference type="Rhea" id="RHEA-COMP:10474"/>
        <dbReference type="Rhea" id="RHEA-COMP:10478"/>
        <dbReference type="ChEBI" id="CHEBI:15361"/>
        <dbReference type="ChEBI" id="CHEBI:15378"/>
        <dbReference type="ChEBI" id="CHEBI:16526"/>
        <dbReference type="ChEBI" id="CHEBI:83099"/>
        <dbReference type="ChEBI" id="CHEBI:83111"/>
        <dbReference type="EC" id="1.2.4.1"/>
    </reaction>
</comment>
<evidence type="ECO:0000259" key="11">
    <source>
        <dbReference type="SMART" id="SM00861"/>
    </source>
</evidence>
<evidence type="ECO:0000256" key="3">
    <source>
        <dbReference type="ARBA" id="ARBA00022723"/>
    </source>
</evidence>
<dbReference type="NCBIfam" id="NF008854">
    <property type="entry name" value="PRK11892.1"/>
    <property type="match status" value="1"/>
</dbReference>
<evidence type="ECO:0000256" key="9">
    <source>
        <dbReference type="ARBA" id="ARBA00023317"/>
    </source>
</evidence>
<keyword evidence="5" id="KW-0630">Potassium</keyword>
<evidence type="ECO:0000313" key="12">
    <source>
        <dbReference type="EMBL" id="PJF19506.1"/>
    </source>
</evidence>
<comment type="caution">
    <text evidence="12">The sequence shown here is derived from an EMBL/GenBank/DDBJ whole genome shotgun (WGS) entry which is preliminary data.</text>
</comment>
<keyword evidence="13" id="KW-1185">Reference proteome</keyword>
<reference evidence="12 13" key="1">
    <citation type="submission" date="2016-10" db="EMBL/GenBank/DDBJ databases">
        <title>The genome of Paramicrosporidium saccamoebae is the missing link in understanding Cryptomycota and Microsporidia evolution.</title>
        <authorList>
            <person name="Quandt C.A."/>
            <person name="Beaudet D."/>
            <person name="Corsaro D."/>
            <person name="Michel R."/>
            <person name="Corradi N."/>
            <person name="James T."/>
        </authorList>
    </citation>
    <scope>NUCLEOTIDE SEQUENCE [LARGE SCALE GENOMIC DNA]</scope>
    <source>
        <strain evidence="12 13">KSL3</strain>
    </source>
</reference>
<dbReference type="Pfam" id="PF02780">
    <property type="entry name" value="Transketolase_C"/>
    <property type="match status" value="1"/>
</dbReference>
<dbReference type="Gene3D" id="3.40.50.970">
    <property type="match status" value="1"/>
</dbReference>
<dbReference type="GO" id="GO:0042645">
    <property type="term" value="C:mitochondrial nucleoid"/>
    <property type="evidence" value="ECO:0007669"/>
    <property type="project" value="EnsemblFungi"/>
</dbReference>
<dbReference type="GO" id="GO:0004739">
    <property type="term" value="F:pyruvate dehydrogenase (acetyl-transferring) activity"/>
    <property type="evidence" value="ECO:0007669"/>
    <property type="project" value="UniProtKB-UniRule"/>
</dbReference>
<keyword evidence="7 10" id="KW-0786">Thiamine pyrophosphate</keyword>
<dbReference type="InterPro" id="IPR029061">
    <property type="entry name" value="THDP-binding"/>
</dbReference>
<feature type="domain" description="Transketolase-like pyrimidine-binding" evidence="11">
    <location>
        <begin position="1"/>
        <end position="166"/>
    </location>
</feature>
<dbReference type="InterPro" id="IPR009014">
    <property type="entry name" value="Transketo_C/PFOR_II"/>
</dbReference>
<proteinExistence type="predicted"/>
<keyword evidence="3" id="KW-0479">Metal-binding</keyword>
<dbReference type="InterPro" id="IPR027110">
    <property type="entry name" value="PDHB_mito-type"/>
</dbReference>
<dbReference type="PANTHER" id="PTHR11624:SF96">
    <property type="entry name" value="PYRUVATE DEHYDROGENASE E1 COMPONENT SUBUNIT BETA, MITOCHONDRIAL"/>
    <property type="match status" value="1"/>
</dbReference>
<dbReference type="InterPro" id="IPR005475">
    <property type="entry name" value="Transketolase-like_Pyr-bd"/>
</dbReference>
<evidence type="ECO:0000256" key="8">
    <source>
        <dbReference type="ARBA" id="ARBA00023128"/>
    </source>
</evidence>
<dbReference type="Proteomes" id="UP000240830">
    <property type="component" value="Unassembled WGS sequence"/>
</dbReference>
<dbReference type="InterPro" id="IPR033248">
    <property type="entry name" value="Transketolase_C"/>
</dbReference>
<dbReference type="GO" id="GO:0045254">
    <property type="term" value="C:pyruvate dehydrogenase complex"/>
    <property type="evidence" value="ECO:0007669"/>
    <property type="project" value="EnsemblFungi"/>
</dbReference>
<evidence type="ECO:0000256" key="7">
    <source>
        <dbReference type="ARBA" id="ARBA00023052"/>
    </source>
</evidence>
<gene>
    <name evidence="12" type="ORF">PSACC_00679</name>
</gene>
<keyword evidence="4" id="KW-0809">Transit peptide</keyword>
<dbReference type="GO" id="GO:0006086">
    <property type="term" value="P:pyruvate decarboxylation to acetyl-CoA"/>
    <property type="evidence" value="ECO:0007669"/>
    <property type="project" value="EnsemblFungi"/>
</dbReference>
<organism evidence="12 13">
    <name type="scientific">Paramicrosporidium saccamoebae</name>
    <dbReference type="NCBI Taxonomy" id="1246581"/>
    <lineage>
        <taxon>Eukaryota</taxon>
        <taxon>Fungi</taxon>
        <taxon>Fungi incertae sedis</taxon>
        <taxon>Cryptomycota</taxon>
        <taxon>Cryptomycota incertae sedis</taxon>
        <taxon>Paramicrosporidium</taxon>
    </lineage>
</organism>
<evidence type="ECO:0000256" key="4">
    <source>
        <dbReference type="ARBA" id="ARBA00022946"/>
    </source>
</evidence>
<accession>A0A2H9TP49</accession>
<dbReference type="GO" id="GO:0046872">
    <property type="term" value="F:metal ion binding"/>
    <property type="evidence" value="ECO:0007669"/>
    <property type="project" value="UniProtKB-KW"/>
</dbReference>
<evidence type="ECO:0000256" key="10">
    <source>
        <dbReference type="RuleBase" id="RU364074"/>
    </source>
</evidence>
<evidence type="ECO:0000256" key="6">
    <source>
        <dbReference type="ARBA" id="ARBA00023002"/>
    </source>
</evidence>
<name>A0A2H9TP49_9FUNG</name>
<keyword evidence="6 10" id="KW-0560">Oxidoreductase</keyword>
<dbReference type="SUPFAM" id="SSF52518">
    <property type="entry name" value="Thiamin diphosphate-binding fold (THDP-binding)"/>
    <property type="match status" value="1"/>
</dbReference>
<dbReference type="NCBIfam" id="NF006667">
    <property type="entry name" value="PRK09212.1"/>
    <property type="match status" value="1"/>
</dbReference>
<dbReference type="Gene3D" id="3.40.50.920">
    <property type="match status" value="1"/>
</dbReference>
<dbReference type="SUPFAM" id="SSF52922">
    <property type="entry name" value="TK C-terminal domain-like"/>
    <property type="match status" value="1"/>
</dbReference>
<protein>
    <recommendedName>
        <fullName evidence="10">Pyruvate dehydrogenase E1 component subunit beta</fullName>
        <ecNumber evidence="10">1.2.4.1</ecNumber>
    </recommendedName>
</protein>
<dbReference type="STRING" id="1246581.A0A2H9TP49"/>
<dbReference type="FunFam" id="3.40.50.920:FF:000001">
    <property type="entry name" value="Pyruvate dehydrogenase E1 beta subunit"/>
    <property type="match status" value="1"/>
</dbReference>
<dbReference type="FunFam" id="3.40.50.970:FF:000006">
    <property type="entry name" value="Pyruvate dehydrogenase E1 component subunit beta"/>
    <property type="match status" value="1"/>
</dbReference>
<dbReference type="EMBL" id="MTSL01000055">
    <property type="protein sequence ID" value="PJF19506.1"/>
    <property type="molecule type" value="Genomic_DNA"/>
</dbReference>
<comment type="function">
    <text evidence="10">The pyruvate dehydrogenase complex catalyzes the overall conversion of pyruvate to acetyl-CoA and CO2.</text>
</comment>
<dbReference type="Pfam" id="PF02779">
    <property type="entry name" value="Transket_pyr"/>
    <property type="match status" value="1"/>
</dbReference>
<dbReference type="OrthoDB" id="10266385at2759"/>
<sequence>MDEEMARDDRVFLIGEEVALYNGAYKVSKGLLDKYGERRVVDMPITEGGFTGLAVGAAMAGLKPICEFMTFNFSMQAIDQVVNSAAKTLYMSGGKVPVGIVFRGPNGAAAGVAAQHSQCFAAWYGSVPGLKVVSPYSAADAKGLLKAAIRDPNPVVFLENEILYGQTFDVDEKVLSPDFVLPIGKAQIERAGENVTIVAHSRSVQFSLEAAQILQDEHGISTEVINLRTIRPLDMETIVASVKKTNRLVTVEAGWPMFGVGAEIVAQISESDAFDHLDAPVVRITGADVPMPYAKNLEDLALPKTDNIVRAVLKSVGRT</sequence>
<evidence type="ECO:0000256" key="5">
    <source>
        <dbReference type="ARBA" id="ARBA00022958"/>
    </source>
</evidence>
<evidence type="ECO:0000256" key="1">
    <source>
        <dbReference type="ARBA" id="ARBA00001964"/>
    </source>
</evidence>
<keyword evidence="9 10" id="KW-0670">Pyruvate</keyword>
<keyword evidence="8" id="KW-0496">Mitochondrion</keyword>
<evidence type="ECO:0000256" key="2">
    <source>
        <dbReference type="ARBA" id="ARBA00004173"/>
    </source>
</evidence>
<comment type="cofactor">
    <cofactor evidence="1 10">
        <name>thiamine diphosphate</name>
        <dbReference type="ChEBI" id="CHEBI:58937"/>
    </cofactor>
</comment>
<comment type="subcellular location">
    <subcellularLocation>
        <location evidence="2">Mitochondrion</location>
    </subcellularLocation>
</comment>
<dbReference type="EC" id="1.2.4.1" evidence="10"/>
<dbReference type="SMART" id="SM00861">
    <property type="entry name" value="Transket_pyr"/>
    <property type="match status" value="1"/>
</dbReference>